<keyword evidence="3" id="KW-1185">Reference proteome</keyword>
<evidence type="ECO:0000313" key="2">
    <source>
        <dbReference type="EMBL" id="MBF9239426.1"/>
    </source>
</evidence>
<name>A0ABS0IM74_9BACT</name>
<dbReference type="EMBL" id="JADQDQ010000012">
    <property type="protein sequence ID" value="MBF9239426.1"/>
    <property type="molecule type" value="Genomic_DNA"/>
</dbReference>
<feature type="chain" id="PRO_5045682323" evidence="1">
    <location>
        <begin position="19"/>
        <end position="161"/>
    </location>
</feature>
<comment type="caution">
    <text evidence="2">The sequence shown here is derived from an EMBL/GenBank/DDBJ whole genome shotgun (WGS) entry which is preliminary data.</text>
</comment>
<sequence length="161" mass="17109">MKPFITCLLLLLNWCAAAQTPDSLAPAARPAPTPPAGAAVVLAPNDTLFRVYGRVGSFGPRERAEAIQGRLRALLDAPLFAPDSLYVVDSERDSEIMYADAHVLSVGEAEAQALGQPRQAVARQYLATLRRQLTAAQQASSLPALLQRGALAVLSCSCWPG</sequence>
<evidence type="ECO:0000313" key="3">
    <source>
        <dbReference type="Proteomes" id="UP000597617"/>
    </source>
</evidence>
<protein>
    <submittedName>
        <fullName evidence="2">Uncharacterized protein</fullName>
    </submittedName>
</protein>
<proteinExistence type="predicted"/>
<evidence type="ECO:0000256" key="1">
    <source>
        <dbReference type="SAM" id="SignalP"/>
    </source>
</evidence>
<dbReference type="Proteomes" id="UP000597617">
    <property type="component" value="Unassembled WGS sequence"/>
</dbReference>
<dbReference type="RefSeq" id="WP_196283773.1">
    <property type="nucleotide sequence ID" value="NZ_JADQDQ010000012.1"/>
</dbReference>
<reference evidence="2 3" key="1">
    <citation type="submission" date="2020-11" db="EMBL/GenBank/DDBJ databases">
        <authorList>
            <person name="Kim M.K."/>
        </authorList>
    </citation>
    <scope>NUCLEOTIDE SEQUENCE [LARGE SCALE GENOMIC DNA]</scope>
    <source>
        <strain evidence="2 3">BT683</strain>
    </source>
</reference>
<feature type="signal peptide" evidence="1">
    <location>
        <begin position="1"/>
        <end position="18"/>
    </location>
</feature>
<keyword evidence="1" id="KW-0732">Signal</keyword>
<organism evidence="2 3">
    <name type="scientific">Hymenobacter jeongseonensis</name>
    <dbReference type="NCBI Taxonomy" id="2791027"/>
    <lineage>
        <taxon>Bacteria</taxon>
        <taxon>Pseudomonadati</taxon>
        <taxon>Bacteroidota</taxon>
        <taxon>Cytophagia</taxon>
        <taxon>Cytophagales</taxon>
        <taxon>Hymenobacteraceae</taxon>
        <taxon>Hymenobacter</taxon>
    </lineage>
</organism>
<gene>
    <name evidence="2" type="ORF">I2I05_18685</name>
</gene>
<accession>A0ABS0IM74</accession>